<organism evidence="1 2">
    <name type="scientific">Nocardioides albertanoniae</name>
    <dbReference type="NCBI Taxonomy" id="1175486"/>
    <lineage>
        <taxon>Bacteria</taxon>
        <taxon>Bacillati</taxon>
        <taxon>Actinomycetota</taxon>
        <taxon>Actinomycetes</taxon>
        <taxon>Propionibacteriales</taxon>
        <taxon>Nocardioidaceae</taxon>
        <taxon>Nocardioides</taxon>
    </lineage>
</organism>
<evidence type="ECO:0000313" key="1">
    <source>
        <dbReference type="EMBL" id="TQL67699.1"/>
    </source>
</evidence>
<dbReference type="EMBL" id="VFOV01000001">
    <property type="protein sequence ID" value="TQL67699.1"/>
    <property type="molecule type" value="Genomic_DNA"/>
</dbReference>
<dbReference type="AlphaFoldDB" id="A0A543A533"/>
<accession>A0A543A533</accession>
<proteinExistence type="predicted"/>
<dbReference type="OrthoDB" id="3784724at2"/>
<protein>
    <submittedName>
        <fullName evidence="1">Uncharacterized protein</fullName>
    </submittedName>
</protein>
<gene>
    <name evidence="1" type="ORF">FB381_1581</name>
</gene>
<reference evidence="1 2" key="1">
    <citation type="submission" date="2019-06" db="EMBL/GenBank/DDBJ databases">
        <title>Sequencing the genomes of 1000 actinobacteria strains.</title>
        <authorList>
            <person name="Klenk H.-P."/>
        </authorList>
    </citation>
    <scope>NUCLEOTIDE SEQUENCE [LARGE SCALE GENOMIC DNA]</scope>
    <source>
        <strain evidence="1 2">DSM 25218</strain>
    </source>
</reference>
<name>A0A543A533_9ACTN</name>
<keyword evidence="2" id="KW-1185">Reference proteome</keyword>
<comment type="caution">
    <text evidence="1">The sequence shown here is derived from an EMBL/GenBank/DDBJ whole genome shotgun (WGS) entry which is preliminary data.</text>
</comment>
<sequence>MSDIHVVPGDMKAAAAVAADAQRDVRSADSAEHLGRAGAAIPGAESVAALTDLGNRWTDQTTSAADSAERLSAQIEDALREAQMADAAVAADAGKVMGRR</sequence>
<evidence type="ECO:0000313" key="2">
    <source>
        <dbReference type="Proteomes" id="UP000320209"/>
    </source>
</evidence>
<dbReference type="RefSeq" id="WP_141779769.1">
    <property type="nucleotide sequence ID" value="NZ_VFOV01000001.1"/>
</dbReference>
<dbReference type="Proteomes" id="UP000320209">
    <property type="component" value="Unassembled WGS sequence"/>
</dbReference>